<sequence length="483" mass="53497">MSKMDRHSIELNEAARNVALVLKRGALEPLWLACIAVCIDVFVFALAFWFALYGATPTEQFAPVGAAGWAILGSGVVVASMVAIGGYRSAVMANRVSFLTYSLLCAAGPIAAGIAFSPVTNLSTAFASAALSLTVAIIPTRLGGNMIIRWVIETGLIARRAVIAGGGEEAARLIRGLNARPGNDIRLHGIFDDRDDIRSPKQVLGVPKIGGYKDLIAFVRAADIELVIIALPFAAEKRIKWLLDEFRVLPVEVGLSTYSKDFAFDQNRRAPLLARVKRSYAPECRLAKRLFDVFFALCALAVFWPVMALAALAIRLESPGPVLFRQHRHGYNNRIIEVLKFRSMYTEMSDPLGKNVVTKDDPRVTRVGRFLRRSSIDELPQLFNVLRGDLSLVGPRPHAVEAMSSQHERFTQIVDGYSARHRLPPGITGWAQINGWRGEIDDAKKLEARFEHDLFYIENWSIWLDLKILLQTPLSLFRAKGAY</sequence>
<dbReference type="PANTHER" id="PTHR30576">
    <property type="entry name" value="COLANIC BIOSYNTHESIS UDP-GLUCOSE LIPID CARRIER TRANSFERASE"/>
    <property type="match status" value="1"/>
</dbReference>
<keyword evidence="7" id="KW-0270">Exopolysaccharide synthesis</keyword>
<evidence type="ECO:0000313" key="11">
    <source>
        <dbReference type="Proteomes" id="UP000007029"/>
    </source>
</evidence>
<gene>
    <name evidence="10" type="ordered locus">RD1_1699</name>
</gene>
<evidence type="ECO:0000256" key="8">
    <source>
        <dbReference type="SAM" id="Phobius"/>
    </source>
</evidence>
<name>Q169M0_ROSDO</name>
<keyword evidence="11" id="KW-1185">Reference proteome</keyword>
<dbReference type="Proteomes" id="UP000007029">
    <property type="component" value="Chromosome"/>
</dbReference>
<comment type="subcellular location">
    <subcellularLocation>
        <location evidence="1">Membrane</location>
        <topology evidence="1">Multi-pass membrane protein</topology>
    </subcellularLocation>
</comment>
<keyword evidence="3 10" id="KW-0808">Transferase</keyword>
<dbReference type="Pfam" id="PF02397">
    <property type="entry name" value="Bac_transf"/>
    <property type="match status" value="1"/>
</dbReference>
<dbReference type="STRING" id="375451.RD1_1699"/>
<feature type="transmembrane region" description="Helical" evidence="8">
    <location>
        <begin position="293"/>
        <end position="314"/>
    </location>
</feature>
<dbReference type="eggNOG" id="COG2148">
    <property type="taxonomic scope" value="Bacteria"/>
</dbReference>
<feature type="transmembrane region" description="Helical" evidence="8">
    <location>
        <begin position="96"/>
        <end position="116"/>
    </location>
</feature>
<dbReference type="Gene3D" id="3.40.50.720">
    <property type="entry name" value="NAD(P)-binding Rossmann-like Domain"/>
    <property type="match status" value="1"/>
</dbReference>
<accession>Q169M0</accession>
<keyword evidence="5 8" id="KW-1133">Transmembrane helix</keyword>
<dbReference type="eggNOG" id="COG1086">
    <property type="taxonomic scope" value="Bacteria"/>
</dbReference>
<evidence type="ECO:0000259" key="9">
    <source>
        <dbReference type="Pfam" id="PF02397"/>
    </source>
</evidence>
<organism evidence="10 11">
    <name type="scientific">Roseobacter denitrificans (strain ATCC 33942 / OCh 114)</name>
    <name type="common">Erythrobacter sp. (strain OCh 114)</name>
    <name type="synonym">Roseobacter denitrificans</name>
    <dbReference type="NCBI Taxonomy" id="375451"/>
    <lineage>
        <taxon>Bacteria</taxon>
        <taxon>Pseudomonadati</taxon>
        <taxon>Pseudomonadota</taxon>
        <taxon>Alphaproteobacteria</taxon>
        <taxon>Rhodobacterales</taxon>
        <taxon>Roseobacteraceae</taxon>
        <taxon>Roseobacter</taxon>
    </lineage>
</organism>
<dbReference type="HOGENOM" id="CLU_024920_0_1_5"/>
<dbReference type="Pfam" id="PF13727">
    <property type="entry name" value="CoA_binding_3"/>
    <property type="match status" value="1"/>
</dbReference>
<evidence type="ECO:0000256" key="6">
    <source>
        <dbReference type="ARBA" id="ARBA00023136"/>
    </source>
</evidence>
<dbReference type="InterPro" id="IPR017475">
    <property type="entry name" value="EPS_sugar_tfrase"/>
</dbReference>
<proteinExistence type="inferred from homology"/>
<dbReference type="GO" id="GO:0000271">
    <property type="term" value="P:polysaccharide biosynthetic process"/>
    <property type="evidence" value="ECO:0007669"/>
    <property type="project" value="UniProtKB-KW"/>
</dbReference>
<dbReference type="GO" id="GO:0016020">
    <property type="term" value="C:membrane"/>
    <property type="evidence" value="ECO:0007669"/>
    <property type="project" value="UniProtKB-SubCell"/>
</dbReference>
<feature type="transmembrane region" description="Helical" evidence="8">
    <location>
        <begin position="64"/>
        <end position="84"/>
    </location>
</feature>
<comment type="similarity">
    <text evidence="2">Belongs to the bacterial sugar transferase family.</text>
</comment>
<feature type="domain" description="Bacterial sugar transferase" evidence="9">
    <location>
        <begin position="288"/>
        <end position="477"/>
    </location>
</feature>
<feature type="transmembrane region" description="Helical" evidence="8">
    <location>
        <begin position="122"/>
        <end position="140"/>
    </location>
</feature>
<evidence type="ECO:0000256" key="2">
    <source>
        <dbReference type="ARBA" id="ARBA00006464"/>
    </source>
</evidence>
<keyword evidence="4 8" id="KW-0812">Transmembrane</keyword>
<dbReference type="KEGG" id="rde:RD1_1699"/>
<protein>
    <submittedName>
        <fullName evidence="10">Bacterial sugar transferase</fullName>
    </submittedName>
</protein>
<evidence type="ECO:0000256" key="5">
    <source>
        <dbReference type="ARBA" id="ARBA00022989"/>
    </source>
</evidence>
<dbReference type="GO" id="GO:0016780">
    <property type="term" value="F:phosphotransferase activity, for other substituted phosphate groups"/>
    <property type="evidence" value="ECO:0007669"/>
    <property type="project" value="TreeGrafter"/>
</dbReference>
<dbReference type="NCBIfam" id="TIGR03025">
    <property type="entry name" value="EPS_sugtrans"/>
    <property type="match status" value="1"/>
</dbReference>
<reference evidence="10 11" key="1">
    <citation type="journal article" date="2007" name="J. Bacteriol.">
        <title>The complete genome sequence of Roseobacter denitrificans reveals a mixotrophic rather than photosynthetic metabolism.</title>
        <authorList>
            <person name="Swingley W.D."/>
            <person name="Sadekar S."/>
            <person name="Mastrian S.D."/>
            <person name="Matthies H.J."/>
            <person name="Hao J."/>
            <person name="Ramos H."/>
            <person name="Acharya C.R."/>
            <person name="Conrad A.L."/>
            <person name="Taylor H.L."/>
            <person name="Dejesa L.C."/>
            <person name="Shah M.K."/>
            <person name="O'huallachain M.E."/>
            <person name="Lince M.T."/>
            <person name="Blankenship R.E."/>
            <person name="Beatty J.T."/>
            <person name="Touchman J.W."/>
        </authorList>
    </citation>
    <scope>NUCLEOTIDE SEQUENCE [LARGE SCALE GENOMIC DNA]</scope>
    <source>
        <strain evidence="11">ATCC 33942 / OCh 114</strain>
    </source>
</reference>
<dbReference type="InterPro" id="IPR003362">
    <property type="entry name" value="Bact_transf"/>
</dbReference>
<evidence type="ECO:0000256" key="1">
    <source>
        <dbReference type="ARBA" id="ARBA00004141"/>
    </source>
</evidence>
<evidence type="ECO:0000256" key="3">
    <source>
        <dbReference type="ARBA" id="ARBA00022679"/>
    </source>
</evidence>
<feature type="transmembrane region" description="Helical" evidence="8">
    <location>
        <begin position="30"/>
        <end position="52"/>
    </location>
</feature>
<dbReference type="PANTHER" id="PTHR30576:SF0">
    <property type="entry name" value="UNDECAPRENYL-PHOSPHATE N-ACETYLGALACTOSAMINYL 1-PHOSPHATE TRANSFERASE-RELATED"/>
    <property type="match status" value="1"/>
</dbReference>
<evidence type="ECO:0000256" key="4">
    <source>
        <dbReference type="ARBA" id="ARBA00022692"/>
    </source>
</evidence>
<evidence type="ECO:0000256" key="7">
    <source>
        <dbReference type="ARBA" id="ARBA00023169"/>
    </source>
</evidence>
<keyword evidence="6 8" id="KW-0472">Membrane</keyword>
<dbReference type="AlphaFoldDB" id="Q169M0"/>
<evidence type="ECO:0000313" key="10">
    <source>
        <dbReference type="EMBL" id="ABG31323.1"/>
    </source>
</evidence>
<dbReference type="EMBL" id="CP000362">
    <property type="protein sequence ID" value="ABG31323.1"/>
    <property type="molecule type" value="Genomic_DNA"/>
</dbReference>